<name>A0A419T540_9FIRM</name>
<evidence type="ECO:0000256" key="1">
    <source>
        <dbReference type="SAM" id="Phobius"/>
    </source>
</evidence>
<keyword evidence="1" id="KW-0472">Membrane</keyword>
<dbReference type="PANTHER" id="PTHR34094:SF1">
    <property type="entry name" value="PROTEIN FAM185A"/>
    <property type="match status" value="1"/>
</dbReference>
<sequence length="465" mass="52673">MDRKNKVGILSLAFTLIAIGVILLLDNFIDIDVIRSLSILWPIIIVLFGLELIIKYFMLKNGENGIKFHGLSILLLIIIIFITSAISNIYIYFPNLEIGEFINYNYRYNSEFSKDYEIDKKAKLSIDNTLGNIDIKKSKIENIKINTTVEMDHNDEEYAQKVANEIIEILELKNEIKIITKTRNYLDKRDKVANIRVNLSILVPKDLEIDVKNRHGNVIVEGIKGPVNVVNEHGEIKTKLIENNVNIINAHGDIKIENINGNVKVENEHGNIEVDKVSQDLIVKNQFGSIEINQVEGNANITNSHDKINVKNVKGKTEIDSKFSEVEVSNVGGDLDIKGEHRDIIISKAMENVMVFNKFGDIEVEGVNKNIKIKNNNGEITLSNNENIEGKVDIENEFGNIKLELSKNQGGYFKIFTDSGKVDTDLPFTIKKDFNEESVDDKIGNNKSEFYIHNERGDISIETID</sequence>
<evidence type="ECO:0000313" key="2">
    <source>
        <dbReference type="EMBL" id="RKD32562.1"/>
    </source>
</evidence>
<feature type="transmembrane region" description="Helical" evidence="1">
    <location>
        <begin position="37"/>
        <end position="59"/>
    </location>
</feature>
<accession>A0A419T540</accession>
<gene>
    <name evidence="2" type="ORF">BET03_10830</name>
</gene>
<comment type="caution">
    <text evidence="2">The sequence shown here is derived from an EMBL/GenBank/DDBJ whole genome shotgun (WGS) entry which is preliminary data.</text>
</comment>
<dbReference type="Proteomes" id="UP000284177">
    <property type="component" value="Unassembled WGS sequence"/>
</dbReference>
<evidence type="ECO:0008006" key="4">
    <source>
        <dbReference type="Google" id="ProtNLM"/>
    </source>
</evidence>
<protein>
    <recommendedName>
        <fullName evidence="4">Adhesin domain-containing protein</fullName>
    </recommendedName>
</protein>
<organism evidence="2 3">
    <name type="scientific">Thermohalobacter berrensis</name>
    <dbReference type="NCBI Taxonomy" id="99594"/>
    <lineage>
        <taxon>Bacteria</taxon>
        <taxon>Bacillati</taxon>
        <taxon>Bacillota</taxon>
        <taxon>Tissierellia</taxon>
        <taxon>Tissierellales</taxon>
        <taxon>Thermohalobacteraceae</taxon>
        <taxon>Thermohalobacter</taxon>
    </lineage>
</organism>
<dbReference type="PANTHER" id="PTHR34094">
    <property type="match status" value="1"/>
</dbReference>
<keyword evidence="1" id="KW-0812">Transmembrane</keyword>
<dbReference type="EMBL" id="MCIB01000010">
    <property type="protein sequence ID" value="RKD32562.1"/>
    <property type="molecule type" value="Genomic_DNA"/>
</dbReference>
<dbReference type="OrthoDB" id="1734554at2"/>
<evidence type="ECO:0000313" key="3">
    <source>
        <dbReference type="Proteomes" id="UP000284177"/>
    </source>
</evidence>
<proteinExistence type="predicted"/>
<reference evidence="2 3" key="1">
    <citation type="submission" date="2016-08" db="EMBL/GenBank/DDBJ databases">
        <title>Novel Firmicutes and Novel Genomes.</title>
        <authorList>
            <person name="Poppleton D.I."/>
            <person name="Gribaldo S."/>
        </authorList>
    </citation>
    <scope>NUCLEOTIDE SEQUENCE [LARGE SCALE GENOMIC DNA]</scope>
    <source>
        <strain evidence="2 3">CTT3</strain>
    </source>
</reference>
<keyword evidence="3" id="KW-1185">Reference proteome</keyword>
<dbReference type="RefSeq" id="WP_120168413.1">
    <property type="nucleotide sequence ID" value="NZ_MCIB01000010.1"/>
</dbReference>
<feature type="transmembrane region" description="Helical" evidence="1">
    <location>
        <begin position="71"/>
        <end position="93"/>
    </location>
</feature>
<feature type="transmembrane region" description="Helical" evidence="1">
    <location>
        <begin position="7"/>
        <end position="25"/>
    </location>
</feature>
<keyword evidence="1" id="KW-1133">Transmembrane helix</keyword>
<dbReference type="AlphaFoldDB" id="A0A419T540"/>